<dbReference type="PROSITE" id="PS51755">
    <property type="entry name" value="OMPR_PHOB"/>
    <property type="match status" value="1"/>
</dbReference>
<evidence type="ECO:0000259" key="10">
    <source>
        <dbReference type="PROSITE" id="PS51755"/>
    </source>
</evidence>
<evidence type="ECO:0000256" key="2">
    <source>
        <dbReference type="ARBA" id="ARBA00022553"/>
    </source>
</evidence>
<dbReference type="CDD" id="cd17574">
    <property type="entry name" value="REC_OmpR"/>
    <property type="match status" value="1"/>
</dbReference>
<keyword evidence="5 8" id="KW-0238">DNA-binding</keyword>
<evidence type="ECO:0000256" key="8">
    <source>
        <dbReference type="PROSITE-ProRule" id="PRU01091"/>
    </source>
</evidence>
<dbReference type="AlphaFoldDB" id="A0A2Z2KHQ4"/>
<dbReference type="InterPro" id="IPR001789">
    <property type="entry name" value="Sig_transdc_resp-reg_receiver"/>
</dbReference>
<feature type="modified residue" description="4-aspartylphosphate" evidence="7">
    <location>
        <position position="51"/>
    </location>
</feature>
<dbReference type="Pfam" id="PF00486">
    <property type="entry name" value="Trans_reg_C"/>
    <property type="match status" value="1"/>
</dbReference>
<reference evidence="11 12" key="1">
    <citation type="submission" date="2017-06" db="EMBL/GenBank/DDBJ databases">
        <title>Complete genome sequence of Paenibacillus donghaensis KCTC 13049T isolated from East Sea sediment, South Korea.</title>
        <authorList>
            <person name="Jung B.K."/>
            <person name="Hong S.-J."/>
            <person name="Shin J.-H."/>
        </authorList>
    </citation>
    <scope>NUCLEOTIDE SEQUENCE [LARGE SCALE GENOMIC DNA]</scope>
    <source>
        <strain evidence="11 12">KCTC 13049</strain>
    </source>
</reference>
<feature type="domain" description="Response regulatory" evidence="9">
    <location>
        <begin position="3"/>
        <end position="115"/>
    </location>
</feature>
<dbReference type="GO" id="GO:0005829">
    <property type="term" value="C:cytosol"/>
    <property type="evidence" value="ECO:0007669"/>
    <property type="project" value="TreeGrafter"/>
</dbReference>
<evidence type="ECO:0000256" key="4">
    <source>
        <dbReference type="ARBA" id="ARBA00023015"/>
    </source>
</evidence>
<dbReference type="InterPro" id="IPR001867">
    <property type="entry name" value="OmpR/PhoB-type_DNA-bd"/>
</dbReference>
<dbReference type="CDD" id="cd00383">
    <property type="entry name" value="trans_reg_C"/>
    <property type="match status" value="1"/>
</dbReference>
<keyword evidence="4" id="KW-0805">Transcription regulation</keyword>
<dbReference type="KEGG" id="pdh:B9T62_05995"/>
<evidence type="ECO:0000259" key="9">
    <source>
        <dbReference type="PROSITE" id="PS50110"/>
    </source>
</evidence>
<organism evidence="11 12">
    <name type="scientific">Paenibacillus donghaensis</name>
    <dbReference type="NCBI Taxonomy" id="414771"/>
    <lineage>
        <taxon>Bacteria</taxon>
        <taxon>Bacillati</taxon>
        <taxon>Bacillota</taxon>
        <taxon>Bacilli</taxon>
        <taxon>Bacillales</taxon>
        <taxon>Paenibacillaceae</taxon>
        <taxon>Paenibacillus</taxon>
    </lineage>
</organism>
<evidence type="ECO:0000256" key="3">
    <source>
        <dbReference type="ARBA" id="ARBA00023012"/>
    </source>
</evidence>
<feature type="DNA-binding region" description="OmpR/PhoB-type" evidence="8">
    <location>
        <begin position="130"/>
        <end position="229"/>
    </location>
</feature>
<keyword evidence="12" id="KW-1185">Reference proteome</keyword>
<dbReference type="GO" id="GO:0000976">
    <property type="term" value="F:transcription cis-regulatory region binding"/>
    <property type="evidence" value="ECO:0007669"/>
    <property type="project" value="TreeGrafter"/>
</dbReference>
<dbReference type="RefSeq" id="WP_087914412.1">
    <property type="nucleotide sequence ID" value="NZ_CP021780.1"/>
</dbReference>
<protein>
    <submittedName>
        <fullName evidence="11">DNA-binding response regulator</fullName>
    </submittedName>
</protein>
<dbReference type="PANTHER" id="PTHR48111:SF2">
    <property type="entry name" value="RESPONSE REGULATOR SAER"/>
    <property type="match status" value="1"/>
</dbReference>
<dbReference type="Gene3D" id="1.10.10.10">
    <property type="entry name" value="Winged helix-like DNA-binding domain superfamily/Winged helix DNA-binding domain"/>
    <property type="match status" value="1"/>
</dbReference>
<dbReference type="Gene3D" id="6.10.250.690">
    <property type="match status" value="1"/>
</dbReference>
<name>A0A2Z2KHQ4_9BACL</name>
<dbReference type="GO" id="GO:0006355">
    <property type="term" value="P:regulation of DNA-templated transcription"/>
    <property type="evidence" value="ECO:0007669"/>
    <property type="project" value="InterPro"/>
</dbReference>
<dbReference type="Gene3D" id="3.40.50.2300">
    <property type="match status" value="1"/>
</dbReference>
<dbReference type="Pfam" id="PF00072">
    <property type="entry name" value="Response_reg"/>
    <property type="match status" value="1"/>
</dbReference>
<dbReference type="FunFam" id="1.10.10.10:FF:000018">
    <property type="entry name" value="DNA-binding response regulator ResD"/>
    <property type="match status" value="1"/>
</dbReference>
<gene>
    <name evidence="11" type="ORF">B9T62_05995</name>
</gene>
<proteinExistence type="predicted"/>
<dbReference type="SMART" id="SM00862">
    <property type="entry name" value="Trans_reg_C"/>
    <property type="match status" value="1"/>
</dbReference>
<dbReference type="PANTHER" id="PTHR48111">
    <property type="entry name" value="REGULATOR OF RPOS"/>
    <property type="match status" value="1"/>
</dbReference>
<keyword evidence="6" id="KW-0804">Transcription</keyword>
<dbReference type="OrthoDB" id="9790442at2"/>
<dbReference type="InterPro" id="IPR036388">
    <property type="entry name" value="WH-like_DNA-bd_sf"/>
</dbReference>
<evidence type="ECO:0000313" key="12">
    <source>
        <dbReference type="Proteomes" id="UP000249890"/>
    </source>
</evidence>
<dbReference type="FunFam" id="3.40.50.2300:FF:000001">
    <property type="entry name" value="DNA-binding response regulator PhoB"/>
    <property type="match status" value="1"/>
</dbReference>
<dbReference type="Proteomes" id="UP000249890">
    <property type="component" value="Chromosome"/>
</dbReference>
<sequence length="230" mass="25795">MSRILIIDDEQALVQLLSEELTANGHEVLAAYDGNEGVLLAAAEPELVILDIMMPGLNGFEVCRTIRDWVSCPIIFLSARQSEADKIRGLTLGGDDYVLKPFGLRELMARIEANLRREARTRQASREGNSSKLHYGRLSLSLQERLVRINGEPLALTRREYDIVELLALHGGQVFSREHMYEKIWGYDAEGDASTVVEHIKKIRAKLAAADPAGEYISTVWGIGYKWTEQ</sequence>
<dbReference type="GO" id="GO:0000156">
    <property type="term" value="F:phosphorelay response regulator activity"/>
    <property type="evidence" value="ECO:0007669"/>
    <property type="project" value="TreeGrafter"/>
</dbReference>
<dbReference type="PROSITE" id="PS50110">
    <property type="entry name" value="RESPONSE_REGULATORY"/>
    <property type="match status" value="1"/>
</dbReference>
<comment type="subcellular location">
    <subcellularLocation>
        <location evidence="1">Cytoplasm</location>
    </subcellularLocation>
</comment>
<dbReference type="EMBL" id="CP021780">
    <property type="protein sequence ID" value="ASA20392.1"/>
    <property type="molecule type" value="Genomic_DNA"/>
</dbReference>
<dbReference type="SUPFAM" id="SSF52172">
    <property type="entry name" value="CheY-like"/>
    <property type="match status" value="1"/>
</dbReference>
<evidence type="ECO:0000313" key="11">
    <source>
        <dbReference type="EMBL" id="ASA20392.1"/>
    </source>
</evidence>
<dbReference type="InterPro" id="IPR039420">
    <property type="entry name" value="WalR-like"/>
</dbReference>
<accession>A0A2Z2KHQ4</accession>
<feature type="domain" description="OmpR/PhoB-type" evidence="10">
    <location>
        <begin position="130"/>
        <end position="229"/>
    </location>
</feature>
<keyword evidence="2 7" id="KW-0597">Phosphoprotein</keyword>
<keyword evidence="3" id="KW-0902">Two-component regulatory system</keyword>
<evidence type="ECO:0000256" key="7">
    <source>
        <dbReference type="PROSITE-ProRule" id="PRU00169"/>
    </source>
</evidence>
<evidence type="ECO:0000256" key="6">
    <source>
        <dbReference type="ARBA" id="ARBA00023163"/>
    </source>
</evidence>
<dbReference type="SMART" id="SM00448">
    <property type="entry name" value="REC"/>
    <property type="match status" value="1"/>
</dbReference>
<evidence type="ECO:0000256" key="5">
    <source>
        <dbReference type="ARBA" id="ARBA00023125"/>
    </source>
</evidence>
<evidence type="ECO:0000256" key="1">
    <source>
        <dbReference type="ARBA" id="ARBA00004496"/>
    </source>
</evidence>
<dbReference type="InterPro" id="IPR011006">
    <property type="entry name" value="CheY-like_superfamily"/>
</dbReference>
<dbReference type="GO" id="GO:0032993">
    <property type="term" value="C:protein-DNA complex"/>
    <property type="evidence" value="ECO:0007669"/>
    <property type="project" value="TreeGrafter"/>
</dbReference>